<dbReference type="GO" id="GO:0003924">
    <property type="term" value="F:GTPase activity"/>
    <property type="evidence" value="ECO:0007669"/>
    <property type="project" value="InterPro"/>
</dbReference>
<proteinExistence type="predicted"/>
<feature type="compositionally biased region" description="Basic and acidic residues" evidence="1">
    <location>
        <begin position="1287"/>
        <end position="1315"/>
    </location>
</feature>
<feature type="region of interest" description="Disordered" evidence="1">
    <location>
        <begin position="1261"/>
        <end position="1324"/>
    </location>
</feature>
<feature type="compositionally biased region" description="Low complexity" evidence="1">
    <location>
        <begin position="399"/>
        <end position="408"/>
    </location>
</feature>
<evidence type="ECO:0000259" key="2">
    <source>
        <dbReference type="Pfam" id="PF02263"/>
    </source>
</evidence>
<evidence type="ECO:0000313" key="3">
    <source>
        <dbReference type="EMBL" id="CAE4617632.1"/>
    </source>
</evidence>
<dbReference type="InterPro" id="IPR027417">
    <property type="entry name" value="P-loop_NTPase"/>
</dbReference>
<sequence>MSSWFGSWSGSPITTQAKLPQGSQASVASAAPGDDGFKPGEVVEYHSTSQGKWIPAKVLTVNPQGTYDLDCKPDVSPEKIRRRAQQPLGSGGSGSMYKIGDIVEYFGATQSRWVSAKVLKINDSGTYDLDCKPDVLPEKIRRPASLASAGTLYVPGEVVEYFSISQGGWIPAKVLRATSNGTYDLDCKPDVQLDKIRRAGQGTTRSLASVSEAGGKTYQAGDIVEYFGATLGKWIPAKVLTGNPNGTYDLDCKPGVQPEKIRRPPTLPPDAGAGPASGSSYKAGELVSYFSTSHNKWIPAKVVSVTSRGTYDLDCKPDVSPEKIRPVDQPLGTGTFGVGPLKPADAGSAPHAFAAGDLVEYLGSTQNRYIPAKVLKVNPDGTYDLDCKPGVLPERVRPRGSPGQSPPGTDAGASSGYAVGDFVEYFGATQQRWIPAKVISVNTDGSYGLDCKPDVPASRIRRPGSAPGSAGTVLGTGDLDQSNPLRRVSFGGDTRQGLFSPGPPGTGEVATHSGEPVQLLRTQRSGNGWRFEVCPEGASMLERNGRRRLAVASMCGLNATGKTFLVNLLLGRVQKGLPALRVGTGSGAGNDGLWLWGPVDPADDKSPLLAFFDCEGFGHADGDRARESHWMTLCALLSSVVLLNSRGDLNEELFRSLARVGRFVDNIEERGNEAHRPVLFWVLRDFVQDLKDSRGNILTPDEYLDQALHHNEQSEHDATREVRQSLLKFFRHRSCSTLPPPTSDPQLRQVNTMQYASLSGVFRSGVEELRQQVFAACSANPKTVGGQPLGCFAFVQLLRQLVVALNDDRILNVRGAWETVQHTVCGQLADELRETATTMLRALASGRQVPGGAQLPLTDEALYAVLRDQRHALKSKWEEHAVGSEAVRKEYWQELKETLAREESLVRVQNARLADQKVMEVLRAWQDWLDDDDNSNAIASEQISGQLGGAMDKLPTTSLSRAGRVALLAATRRVAAAHSTVAATAAQHELLQKRAVELGEQAAQQEGATRTELEATQAQLTETQREVHEAGQALASVREESSAQAAELEDAKARLREVLADVEAAHVREHDLKAHHRVTAEKQNAARSELEQCQVDIARLDAERLASERCARTAAQAAALEKERLEAELKDAQAEVEQYRQKIEQELAALKGENEKTRTEHQQRVEDVRKQLEEERRVLEGEQEKTRTEHMRMVEDAQRQLEEERKAHTGTLDEHKGRLMEIGRGAGILEGKVQSLGSENDALRKQLQELEAQVREAEVKLTRQSEENDQQRAELAQIRGETEKEEAEVPTKLREQAEELERWLEDEVEKDERTSKPRCGCSIQ</sequence>
<dbReference type="PANTHER" id="PTHR10751">
    <property type="entry name" value="GUANYLATE BINDING PROTEIN"/>
    <property type="match status" value="1"/>
</dbReference>
<dbReference type="EMBL" id="HBNR01052654">
    <property type="protein sequence ID" value="CAE4617632.1"/>
    <property type="molecule type" value="Transcribed_RNA"/>
</dbReference>
<feature type="compositionally biased region" description="Basic and acidic residues" evidence="1">
    <location>
        <begin position="1261"/>
        <end position="1272"/>
    </location>
</feature>
<dbReference type="Gene3D" id="3.40.50.300">
    <property type="entry name" value="P-loop containing nucleotide triphosphate hydrolases"/>
    <property type="match status" value="1"/>
</dbReference>
<feature type="compositionally biased region" description="Polar residues" evidence="1">
    <location>
        <begin position="1"/>
        <end position="27"/>
    </location>
</feature>
<evidence type="ECO:0000256" key="1">
    <source>
        <dbReference type="SAM" id="MobiDB-lite"/>
    </source>
</evidence>
<dbReference type="InterPro" id="IPR015894">
    <property type="entry name" value="Guanylate-bd_N"/>
</dbReference>
<reference evidence="3" key="1">
    <citation type="submission" date="2021-01" db="EMBL/GenBank/DDBJ databases">
        <authorList>
            <person name="Corre E."/>
            <person name="Pelletier E."/>
            <person name="Niang G."/>
            <person name="Scheremetjew M."/>
            <person name="Finn R."/>
            <person name="Kale V."/>
            <person name="Holt S."/>
            <person name="Cochrane G."/>
            <person name="Meng A."/>
            <person name="Brown T."/>
            <person name="Cohen L."/>
        </authorList>
    </citation>
    <scope>NUCLEOTIDE SEQUENCE</scope>
    <source>
        <strain evidence="3">CCMP3105</strain>
    </source>
</reference>
<dbReference type="GO" id="GO:0005525">
    <property type="term" value="F:GTP binding"/>
    <property type="evidence" value="ECO:0007669"/>
    <property type="project" value="InterPro"/>
</dbReference>
<organism evidence="3">
    <name type="scientific">Alexandrium monilatum</name>
    <dbReference type="NCBI Taxonomy" id="311494"/>
    <lineage>
        <taxon>Eukaryota</taxon>
        <taxon>Sar</taxon>
        <taxon>Alveolata</taxon>
        <taxon>Dinophyceae</taxon>
        <taxon>Gonyaulacales</taxon>
        <taxon>Pyrocystaceae</taxon>
        <taxon>Alexandrium</taxon>
    </lineage>
</organism>
<dbReference type="SUPFAM" id="SSF52540">
    <property type="entry name" value="P-loop containing nucleoside triphosphate hydrolases"/>
    <property type="match status" value="1"/>
</dbReference>
<accession>A0A7S4VAK9</accession>
<gene>
    <name evidence="3" type="ORF">AMON00008_LOCUS36960</name>
</gene>
<feature type="domain" description="Guanylate-binding protein N-terminal" evidence="2">
    <location>
        <begin position="546"/>
        <end position="776"/>
    </location>
</feature>
<protein>
    <recommendedName>
        <fullName evidence="2">Guanylate-binding protein N-terminal domain-containing protein</fullName>
    </recommendedName>
</protein>
<feature type="region of interest" description="Disordered" evidence="1">
    <location>
        <begin position="456"/>
        <end position="512"/>
    </location>
</feature>
<dbReference type="Pfam" id="PF02263">
    <property type="entry name" value="GBP"/>
    <property type="match status" value="1"/>
</dbReference>
<name>A0A7S4VAK9_9DINO</name>
<feature type="region of interest" description="Disordered" evidence="1">
    <location>
        <begin position="389"/>
        <end position="414"/>
    </location>
</feature>
<feature type="region of interest" description="Disordered" evidence="1">
    <location>
        <begin position="1"/>
        <end position="41"/>
    </location>
</feature>